<dbReference type="NCBIfam" id="TIGR00756">
    <property type="entry name" value="PPR"/>
    <property type="match status" value="2"/>
</dbReference>
<dbReference type="PROSITE" id="PS51375">
    <property type="entry name" value="PPR"/>
    <property type="match status" value="1"/>
</dbReference>
<gene>
    <name evidence="4" type="ORF">VNO78_03940</name>
</gene>
<evidence type="ECO:0000313" key="5">
    <source>
        <dbReference type="Proteomes" id="UP001386955"/>
    </source>
</evidence>
<feature type="repeat" description="PPR" evidence="2">
    <location>
        <begin position="172"/>
        <end position="206"/>
    </location>
</feature>
<feature type="compositionally biased region" description="Basic and acidic residues" evidence="3">
    <location>
        <begin position="39"/>
        <end position="53"/>
    </location>
</feature>
<reference evidence="4 5" key="1">
    <citation type="submission" date="2024-01" db="EMBL/GenBank/DDBJ databases">
        <title>The genomes of 5 underutilized Papilionoideae crops provide insights into root nodulation and disease resistanc.</title>
        <authorList>
            <person name="Jiang F."/>
        </authorList>
    </citation>
    <scope>NUCLEOTIDE SEQUENCE [LARGE SCALE GENOMIC DNA]</scope>
    <source>
        <strain evidence="4">DUOXIRENSHENG_FW03</strain>
        <tissue evidence="4">Leaves</tissue>
    </source>
</reference>
<sequence>MGYCRGTAMTLSLLHRTTTPFSAFDPAKKGRPNALTSDADSRFENDNDGDRGVSGESGADPDEVDRVCKVIHELFALDRNMEAALDKSGVQLSHDLVVDVLQSFKHARKLTFQFFCWGLLSMETFSIAIKAFVEAKQRKRLSGSFKDFCKQKMMGEAIEYFDEMVDHGCQPDAALYMCLIAGFGRQKKMDMVHNPLKEMMKKGCPPDGRTYNALIKLTVSQ</sequence>
<organism evidence="4 5">
    <name type="scientific">Psophocarpus tetragonolobus</name>
    <name type="common">Winged bean</name>
    <name type="synonym">Dolichos tetragonolobus</name>
    <dbReference type="NCBI Taxonomy" id="3891"/>
    <lineage>
        <taxon>Eukaryota</taxon>
        <taxon>Viridiplantae</taxon>
        <taxon>Streptophyta</taxon>
        <taxon>Embryophyta</taxon>
        <taxon>Tracheophyta</taxon>
        <taxon>Spermatophyta</taxon>
        <taxon>Magnoliopsida</taxon>
        <taxon>eudicotyledons</taxon>
        <taxon>Gunneridae</taxon>
        <taxon>Pentapetalae</taxon>
        <taxon>rosids</taxon>
        <taxon>fabids</taxon>
        <taxon>Fabales</taxon>
        <taxon>Fabaceae</taxon>
        <taxon>Papilionoideae</taxon>
        <taxon>50 kb inversion clade</taxon>
        <taxon>NPAAA clade</taxon>
        <taxon>indigoferoid/millettioid clade</taxon>
        <taxon>Phaseoleae</taxon>
        <taxon>Psophocarpus</taxon>
    </lineage>
</organism>
<evidence type="ECO:0000256" key="3">
    <source>
        <dbReference type="SAM" id="MobiDB-lite"/>
    </source>
</evidence>
<dbReference type="GO" id="GO:0008380">
    <property type="term" value="P:RNA splicing"/>
    <property type="evidence" value="ECO:0007669"/>
    <property type="project" value="InterPro"/>
</dbReference>
<dbReference type="PANTHER" id="PTHR47003">
    <property type="entry name" value="OS01G0970900 PROTEIN"/>
    <property type="match status" value="1"/>
</dbReference>
<dbReference type="PANTHER" id="PTHR47003:SF2">
    <property type="entry name" value="OS01G0970900 PROTEIN"/>
    <property type="match status" value="1"/>
</dbReference>
<evidence type="ECO:0000256" key="2">
    <source>
        <dbReference type="PROSITE-ProRule" id="PRU00708"/>
    </source>
</evidence>
<accession>A0AAN9T1D5</accession>
<dbReference type="EMBL" id="JAYMYS010000001">
    <property type="protein sequence ID" value="KAK7412476.1"/>
    <property type="molecule type" value="Genomic_DNA"/>
</dbReference>
<dbReference type="InterPro" id="IPR011990">
    <property type="entry name" value="TPR-like_helical_dom_sf"/>
</dbReference>
<comment type="caution">
    <text evidence="4">The sequence shown here is derived from an EMBL/GenBank/DDBJ whole genome shotgun (WGS) entry which is preliminary data.</text>
</comment>
<dbReference type="InterPro" id="IPR044578">
    <property type="entry name" value="BIR6-like"/>
</dbReference>
<dbReference type="Pfam" id="PF01535">
    <property type="entry name" value="PPR"/>
    <property type="match status" value="1"/>
</dbReference>
<evidence type="ECO:0000256" key="1">
    <source>
        <dbReference type="ARBA" id="ARBA00022737"/>
    </source>
</evidence>
<dbReference type="InterPro" id="IPR002885">
    <property type="entry name" value="PPR_rpt"/>
</dbReference>
<dbReference type="Proteomes" id="UP001386955">
    <property type="component" value="Unassembled WGS sequence"/>
</dbReference>
<dbReference type="Gene3D" id="1.25.40.10">
    <property type="entry name" value="Tetratricopeptide repeat domain"/>
    <property type="match status" value="1"/>
</dbReference>
<name>A0AAN9T1D5_PSOTE</name>
<feature type="region of interest" description="Disordered" evidence="3">
    <location>
        <begin position="23"/>
        <end position="61"/>
    </location>
</feature>
<evidence type="ECO:0008006" key="6">
    <source>
        <dbReference type="Google" id="ProtNLM"/>
    </source>
</evidence>
<evidence type="ECO:0000313" key="4">
    <source>
        <dbReference type="EMBL" id="KAK7412476.1"/>
    </source>
</evidence>
<protein>
    <recommendedName>
        <fullName evidence="6">Pentatricopeptide repeat-containing protein</fullName>
    </recommendedName>
</protein>
<dbReference type="AlphaFoldDB" id="A0AAN9T1D5"/>
<dbReference type="Pfam" id="PF13041">
    <property type="entry name" value="PPR_2"/>
    <property type="match status" value="1"/>
</dbReference>
<proteinExistence type="predicted"/>
<keyword evidence="1" id="KW-0677">Repeat</keyword>
<keyword evidence="5" id="KW-1185">Reference proteome</keyword>